<comment type="caution">
    <text evidence="11">The sequence shown here is derived from an EMBL/GenBank/DDBJ whole genome shotgun (WGS) entry which is preliminary data.</text>
</comment>
<evidence type="ECO:0000256" key="4">
    <source>
        <dbReference type="ARBA" id="ARBA00022490"/>
    </source>
</evidence>
<evidence type="ECO:0000256" key="8">
    <source>
        <dbReference type="ARBA" id="ARBA00022840"/>
    </source>
</evidence>
<evidence type="ECO:0000256" key="1">
    <source>
        <dbReference type="ARBA" id="ARBA00004496"/>
    </source>
</evidence>
<keyword evidence="7" id="KW-0547">Nucleotide-binding</keyword>
<keyword evidence="5" id="KW-0819">tRNA processing</keyword>
<dbReference type="GO" id="GO:0005524">
    <property type="term" value="F:ATP binding"/>
    <property type="evidence" value="ECO:0007669"/>
    <property type="project" value="UniProtKB-KW"/>
</dbReference>
<dbReference type="Gene3D" id="3.40.50.300">
    <property type="entry name" value="P-loop containing nucleotide triphosphate hydrolases"/>
    <property type="match status" value="1"/>
</dbReference>
<dbReference type="eggNOG" id="ENOG502S3MQ">
    <property type="taxonomic scope" value="Eukaryota"/>
</dbReference>
<keyword evidence="6" id="KW-0479">Metal-binding</keyword>
<dbReference type="Pfam" id="PF02367">
    <property type="entry name" value="TsaE"/>
    <property type="match status" value="1"/>
</dbReference>
<organism evidence="11 12">
    <name type="scientific">Coccomyxa subellipsoidea (strain C-169)</name>
    <name type="common">Green microalga</name>
    <dbReference type="NCBI Taxonomy" id="574566"/>
    <lineage>
        <taxon>Eukaryota</taxon>
        <taxon>Viridiplantae</taxon>
        <taxon>Chlorophyta</taxon>
        <taxon>core chlorophytes</taxon>
        <taxon>Trebouxiophyceae</taxon>
        <taxon>Trebouxiophyceae incertae sedis</taxon>
        <taxon>Coccomyxaceae</taxon>
        <taxon>Coccomyxa</taxon>
        <taxon>Coccomyxa subellipsoidea</taxon>
    </lineage>
</organism>
<comment type="subcellular location">
    <subcellularLocation>
        <location evidence="1">Cytoplasm</location>
    </subcellularLocation>
</comment>
<evidence type="ECO:0000256" key="2">
    <source>
        <dbReference type="ARBA" id="ARBA00007599"/>
    </source>
</evidence>
<reference evidence="11 12" key="1">
    <citation type="journal article" date="2012" name="Genome Biol.">
        <title>The genome of the polar eukaryotic microalga coccomyxa subellipsoidea reveals traits of cold adaptation.</title>
        <authorList>
            <person name="Blanc G."/>
            <person name="Agarkova I."/>
            <person name="Grimwood J."/>
            <person name="Kuo A."/>
            <person name="Brueggeman A."/>
            <person name="Dunigan D."/>
            <person name="Gurnon J."/>
            <person name="Ladunga I."/>
            <person name="Lindquist E."/>
            <person name="Lucas S."/>
            <person name="Pangilinan J."/>
            <person name="Proschold T."/>
            <person name="Salamov A."/>
            <person name="Schmutz J."/>
            <person name="Weeks D."/>
            <person name="Yamada T."/>
            <person name="Claverie J.M."/>
            <person name="Grigoriev I."/>
            <person name="Van Etten J."/>
            <person name="Lomsadze A."/>
            <person name="Borodovsky M."/>
        </authorList>
    </citation>
    <scope>NUCLEOTIDE SEQUENCE [LARGE SCALE GENOMIC DNA]</scope>
    <source>
        <strain evidence="11 12">C-169</strain>
    </source>
</reference>
<dbReference type="EMBL" id="AGSI01000004">
    <property type="protein sequence ID" value="EIE25100.1"/>
    <property type="molecule type" value="Genomic_DNA"/>
</dbReference>
<dbReference type="GO" id="GO:0005737">
    <property type="term" value="C:cytoplasm"/>
    <property type="evidence" value="ECO:0007669"/>
    <property type="project" value="UniProtKB-SubCell"/>
</dbReference>
<evidence type="ECO:0000256" key="9">
    <source>
        <dbReference type="ARBA" id="ARBA00022842"/>
    </source>
</evidence>
<dbReference type="SUPFAM" id="SSF52540">
    <property type="entry name" value="P-loop containing nucleoside triphosphate hydrolases"/>
    <property type="match status" value="1"/>
</dbReference>
<evidence type="ECO:0000256" key="7">
    <source>
        <dbReference type="ARBA" id="ARBA00022741"/>
    </source>
</evidence>
<dbReference type="GO" id="GO:0046872">
    <property type="term" value="F:metal ion binding"/>
    <property type="evidence" value="ECO:0007669"/>
    <property type="project" value="UniProtKB-KW"/>
</dbReference>
<feature type="non-terminal residue" evidence="11">
    <location>
        <position position="99"/>
    </location>
</feature>
<evidence type="ECO:0000256" key="3">
    <source>
        <dbReference type="ARBA" id="ARBA00019010"/>
    </source>
</evidence>
<dbReference type="PANTHER" id="PTHR33540:SF2">
    <property type="entry name" value="TRNA THREONYLCARBAMOYLADENOSINE BIOSYNTHESIS PROTEIN TSAE"/>
    <property type="match status" value="1"/>
</dbReference>
<name>I0Z381_COCSC</name>
<feature type="non-terminal residue" evidence="11">
    <location>
        <position position="1"/>
    </location>
</feature>
<accession>I0Z381</accession>
<dbReference type="NCBIfam" id="TIGR00150">
    <property type="entry name" value="T6A_YjeE"/>
    <property type="match status" value="1"/>
</dbReference>
<keyword evidence="8" id="KW-0067">ATP-binding</keyword>
<dbReference type="GO" id="GO:0002949">
    <property type="term" value="P:tRNA threonylcarbamoyladenosine modification"/>
    <property type="evidence" value="ECO:0007669"/>
    <property type="project" value="InterPro"/>
</dbReference>
<sequence>LAAYLARGADVMDCVCLYGDVGAGKSVFSRAFIRAFTDDPDLPVPSPTYLLQNTYDNAKGAIVHHFDLYRLAGPSELGRLELDDALSSGICLFEWAERL</sequence>
<evidence type="ECO:0000313" key="12">
    <source>
        <dbReference type="Proteomes" id="UP000007264"/>
    </source>
</evidence>
<gene>
    <name evidence="11" type="ORF">COCSUDRAFT_9560</name>
</gene>
<evidence type="ECO:0000256" key="6">
    <source>
        <dbReference type="ARBA" id="ARBA00022723"/>
    </source>
</evidence>
<dbReference type="RefSeq" id="XP_005649644.1">
    <property type="nucleotide sequence ID" value="XM_005649587.1"/>
</dbReference>
<keyword evidence="4" id="KW-0963">Cytoplasm</keyword>
<proteinExistence type="inferred from homology"/>
<dbReference type="PANTHER" id="PTHR33540">
    <property type="entry name" value="TRNA THREONYLCARBAMOYLADENOSINE BIOSYNTHESIS PROTEIN TSAE"/>
    <property type="match status" value="1"/>
</dbReference>
<dbReference type="STRING" id="574566.I0Z381"/>
<protein>
    <recommendedName>
        <fullName evidence="3">tRNA threonylcarbamoyladenosine biosynthesis protein TsaE</fullName>
    </recommendedName>
    <alternativeName>
        <fullName evidence="10">t(6)A37 threonylcarbamoyladenosine biosynthesis protein TsaE</fullName>
    </alternativeName>
</protein>
<dbReference type="GeneID" id="17043103"/>
<dbReference type="AlphaFoldDB" id="I0Z381"/>
<dbReference type="Proteomes" id="UP000007264">
    <property type="component" value="Unassembled WGS sequence"/>
</dbReference>
<keyword evidence="9" id="KW-0460">Magnesium</keyword>
<evidence type="ECO:0000256" key="10">
    <source>
        <dbReference type="ARBA" id="ARBA00032441"/>
    </source>
</evidence>
<keyword evidence="12" id="KW-1185">Reference proteome</keyword>
<evidence type="ECO:0000313" key="11">
    <source>
        <dbReference type="EMBL" id="EIE25100.1"/>
    </source>
</evidence>
<evidence type="ECO:0000256" key="5">
    <source>
        <dbReference type="ARBA" id="ARBA00022694"/>
    </source>
</evidence>
<dbReference type="OrthoDB" id="507945at2759"/>
<comment type="similarity">
    <text evidence="2">Belongs to the TsaE family.</text>
</comment>
<dbReference type="InterPro" id="IPR027417">
    <property type="entry name" value="P-loop_NTPase"/>
</dbReference>
<dbReference type="KEGG" id="csl:COCSUDRAFT_9560"/>
<dbReference type="InterPro" id="IPR003442">
    <property type="entry name" value="T6A_TsaE"/>
</dbReference>